<evidence type="ECO:0000256" key="4">
    <source>
        <dbReference type="ARBA" id="ARBA00023239"/>
    </source>
</evidence>
<dbReference type="SFLD" id="SFLDS00001">
    <property type="entry name" value="Enolase"/>
    <property type="match status" value="1"/>
</dbReference>
<gene>
    <name evidence="8" type="ORF">CWATWH0003_2772</name>
</gene>
<evidence type="ECO:0000256" key="6">
    <source>
        <dbReference type="NCBIfam" id="TIGR01928"/>
    </source>
</evidence>
<dbReference type="GO" id="GO:0046872">
    <property type="term" value="F:metal ion binding"/>
    <property type="evidence" value="ECO:0007669"/>
    <property type="project" value="UniProtKB-KW"/>
</dbReference>
<dbReference type="InterPro" id="IPR013342">
    <property type="entry name" value="Mandelate_racemase_C"/>
</dbReference>
<dbReference type="GeneID" id="88766412"/>
<dbReference type="InterPro" id="IPR036849">
    <property type="entry name" value="Enolase-like_C_sf"/>
</dbReference>
<dbReference type="EMBL" id="AESD01000413">
    <property type="protein sequence ID" value="EHJ12517.1"/>
    <property type="molecule type" value="Genomic_DNA"/>
</dbReference>
<comment type="cofactor">
    <cofactor evidence="1">
        <name>a divalent metal cation</name>
        <dbReference type="ChEBI" id="CHEBI:60240"/>
    </cofactor>
</comment>
<dbReference type="UniPathway" id="UPA00995"/>
<reference evidence="8 9" key="1">
    <citation type="journal article" date="2011" name="Front. Microbiol.">
        <title>Two Strains of Crocosphaera watsonii with Highly Conserved Genomes are Distinguished by Strain-Specific Features.</title>
        <authorList>
            <person name="Bench S.R."/>
            <person name="Ilikchyan I.N."/>
            <person name="Tripp H.J."/>
            <person name="Zehr J.P."/>
        </authorList>
    </citation>
    <scope>NUCLEOTIDE SEQUENCE [LARGE SCALE GENOMIC DNA]</scope>
    <source>
        <strain evidence="8 9">WH 0003</strain>
    </source>
</reference>
<dbReference type="InterPro" id="IPR013341">
    <property type="entry name" value="Mandelate_racemase_N_dom"/>
</dbReference>
<evidence type="ECO:0000256" key="2">
    <source>
        <dbReference type="ARBA" id="ARBA00022723"/>
    </source>
</evidence>
<dbReference type="Gene3D" id="3.30.390.10">
    <property type="entry name" value="Enolase-like, N-terminal domain"/>
    <property type="match status" value="1"/>
</dbReference>
<keyword evidence="2" id="KW-0479">Metal-binding</keyword>
<evidence type="ECO:0000256" key="3">
    <source>
        <dbReference type="ARBA" id="ARBA00022842"/>
    </source>
</evidence>
<protein>
    <recommendedName>
        <fullName evidence="5 6">o-succinylbenzoate synthase</fullName>
        <ecNumber evidence="5 6">4.2.1.113</ecNumber>
    </recommendedName>
</protein>
<accession>G5J5L6</accession>
<feature type="domain" description="Mandelate racemase/muconate lactonizing enzyme C-terminal" evidence="7">
    <location>
        <begin position="142"/>
        <end position="234"/>
    </location>
</feature>
<dbReference type="InterPro" id="IPR029017">
    <property type="entry name" value="Enolase-like_N"/>
</dbReference>
<dbReference type="SMART" id="SM00922">
    <property type="entry name" value="MR_MLE"/>
    <property type="match status" value="1"/>
</dbReference>
<dbReference type="SUPFAM" id="SSF54826">
    <property type="entry name" value="Enolase N-terminal domain-like"/>
    <property type="match status" value="1"/>
</dbReference>
<name>G5J5L6_CROWT</name>
<dbReference type="PANTHER" id="PTHR48073">
    <property type="entry name" value="O-SUCCINYLBENZOATE SYNTHASE-RELATED"/>
    <property type="match status" value="1"/>
</dbReference>
<dbReference type="EC" id="4.2.1.113" evidence="5 6"/>
<keyword evidence="4 8" id="KW-0456">Lyase</keyword>
<proteinExistence type="predicted"/>
<dbReference type="CDD" id="cd03317">
    <property type="entry name" value="NAAAR"/>
    <property type="match status" value="1"/>
</dbReference>
<organism evidence="8 9">
    <name type="scientific">Crocosphaera watsonii WH 0003</name>
    <dbReference type="NCBI Taxonomy" id="423471"/>
    <lineage>
        <taxon>Bacteria</taxon>
        <taxon>Bacillati</taxon>
        <taxon>Cyanobacteriota</taxon>
        <taxon>Cyanophyceae</taxon>
        <taxon>Oscillatoriophycideae</taxon>
        <taxon>Chroococcales</taxon>
        <taxon>Aphanothecaceae</taxon>
        <taxon>Crocosphaera</taxon>
    </lineage>
</organism>
<dbReference type="RefSeq" id="WP_007305702.1">
    <property type="nucleotide sequence ID" value="NZ_AESD01000413.1"/>
</dbReference>
<evidence type="ECO:0000259" key="7">
    <source>
        <dbReference type="SMART" id="SM00922"/>
    </source>
</evidence>
<dbReference type="UniPathway" id="UPA01057">
    <property type="reaction ID" value="UER00165"/>
</dbReference>
<evidence type="ECO:0000313" key="9">
    <source>
        <dbReference type="Proteomes" id="UP000003477"/>
    </source>
</evidence>
<dbReference type="InterPro" id="IPR010197">
    <property type="entry name" value="OSBS/NAAAR"/>
</dbReference>
<keyword evidence="3" id="KW-0460">Magnesium</keyword>
<dbReference type="SFLD" id="SFLDF00009">
    <property type="entry name" value="o-succinylbenzoate_synthase"/>
    <property type="match status" value="1"/>
</dbReference>
<evidence type="ECO:0000256" key="1">
    <source>
        <dbReference type="ARBA" id="ARBA00001968"/>
    </source>
</evidence>
<dbReference type="PANTHER" id="PTHR48073:SF5">
    <property type="entry name" value="O-SUCCINYLBENZOATE SYNTHASE"/>
    <property type="match status" value="1"/>
</dbReference>
<dbReference type="AlphaFoldDB" id="G5J5L6"/>
<dbReference type="GO" id="GO:0043748">
    <property type="term" value="F:O-succinylbenzoate synthase activity"/>
    <property type="evidence" value="ECO:0007669"/>
    <property type="project" value="UniProtKB-EC"/>
</dbReference>
<dbReference type="GO" id="GO:0042372">
    <property type="term" value="P:phylloquinone biosynthetic process"/>
    <property type="evidence" value="ECO:0007669"/>
    <property type="project" value="UniProtKB-UniPathway"/>
</dbReference>
<dbReference type="Pfam" id="PF13378">
    <property type="entry name" value="MR_MLE_C"/>
    <property type="match status" value="1"/>
</dbReference>
<dbReference type="InterPro" id="IPR029065">
    <property type="entry name" value="Enolase_C-like"/>
</dbReference>
<evidence type="ECO:0000313" key="8">
    <source>
        <dbReference type="EMBL" id="EHJ12517.1"/>
    </source>
</evidence>
<dbReference type="Gene3D" id="3.20.20.120">
    <property type="entry name" value="Enolase-like C-terminal domain"/>
    <property type="match status" value="1"/>
</dbReference>
<dbReference type="Proteomes" id="UP000003477">
    <property type="component" value="Unassembled WGS sequence"/>
</dbReference>
<sequence length="366" mass="41300">MIIENVELFLFELPFIKSYQTSYGEMNQKRSIIVKLSTSDLSGYGEASTLPFPFYLPEYTDASYIVLKDLIIPKIIGKTINHPSEIYKFLDHIKGYKFAKTSVETAAWDLYSQQIKTPILQLLGGKNKEIEIGGAVGITQDKNKLLEEISLKIEQGYKRIKLKIKPGWDIKPLEIIRNNFPDVPLLADANSAYTLQDIDLLKALDNVNLMMIEQPLGWDDIIDHGELQKQIKTPICLDESILSLEDTRKAIKLNACKIINLKPGRVGGLTEAKKIHDLCQKHNIGVWCGGMLECSIGAFFTLSLATLDNFIYPAALNTNDYIDDIVTYKCLAENGKVNAPNFLSDFGVNEDKLRHYTILSKTMTMR</sequence>
<dbReference type="GO" id="GO:0016854">
    <property type="term" value="F:racemase and epimerase activity"/>
    <property type="evidence" value="ECO:0007669"/>
    <property type="project" value="UniProtKB-ARBA"/>
</dbReference>
<comment type="caution">
    <text evidence="8">The sequence shown here is derived from an EMBL/GenBank/DDBJ whole genome shotgun (WGS) entry which is preliminary data.</text>
</comment>
<evidence type="ECO:0000256" key="5">
    <source>
        <dbReference type="ARBA" id="ARBA00029491"/>
    </source>
</evidence>
<dbReference type="Pfam" id="PF02746">
    <property type="entry name" value="MR_MLE_N"/>
    <property type="match status" value="1"/>
</dbReference>
<dbReference type="GO" id="GO:0009234">
    <property type="term" value="P:menaquinone biosynthetic process"/>
    <property type="evidence" value="ECO:0007669"/>
    <property type="project" value="UniProtKB-UniRule"/>
</dbReference>
<dbReference type="SUPFAM" id="SSF51604">
    <property type="entry name" value="Enolase C-terminal domain-like"/>
    <property type="match status" value="1"/>
</dbReference>
<dbReference type="SFLD" id="SFLDG00180">
    <property type="entry name" value="muconate_cycloisomerase"/>
    <property type="match status" value="1"/>
</dbReference>
<dbReference type="NCBIfam" id="TIGR01928">
    <property type="entry name" value="menC_lowGC_arch"/>
    <property type="match status" value="1"/>
</dbReference>
<dbReference type="PATRIC" id="fig|423471.3.peg.2606"/>